<proteinExistence type="predicted"/>
<dbReference type="EMBL" id="WOWK01000001">
    <property type="protein sequence ID" value="KAF0332409.1"/>
    <property type="molecule type" value="Genomic_DNA"/>
</dbReference>
<dbReference type="Proteomes" id="UP000434172">
    <property type="component" value="Unassembled WGS sequence"/>
</dbReference>
<accession>A0A8H3ZTW5</accession>
<evidence type="ECO:0000313" key="1">
    <source>
        <dbReference type="EMBL" id="KAF0332409.1"/>
    </source>
</evidence>
<name>A0A8H3ZTW5_9PEZI</name>
<reference evidence="1 2" key="1">
    <citation type="submission" date="2019-12" db="EMBL/GenBank/DDBJ databases">
        <title>A genome sequence resource for the geographically widespread anthracnose pathogen Colletotrichum asianum.</title>
        <authorList>
            <person name="Meng Y."/>
        </authorList>
    </citation>
    <scope>NUCLEOTIDE SEQUENCE [LARGE SCALE GENOMIC DNA]</scope>
    <source>
        <strain evidence="1 2">ICMP 18580</strain>
    </source>
</reference>
<keyword evidence="2" id="KW-1185">Reference proteome</keyword>
<comment type="caution">
    <text evidence="1">The sequence shown here is derived from an EMBL/GenBank/DDBJ whole genome shotgun (WGS) entry which is preliminary data.</text>
</comment>
<sequence length="108" mass="12399">MIGMLFTIATARTKEWNSPRSCQPHRVPSPLLVIRQGDGARPTQPWAAEKMCPAQSSSLHFWPLGRPASLASRHLPFLRFLREGWDHMRHHVANRADLRAYPMSFSLR</sequence>
<organism evidence="1 2">
    <name type="scientific">Colletotrichum asianum</name>
    <dbReference type="NCBI Taxonomy" id="702518"/>
    <lineage>
        <taxon>Eukaryota</taxon>
        <taxon>Fungi</taxon>
        <taxon>Dikarya</taxon>
        <taxon>Ascomycota</taxon>
        <taxon>Pezizomycotina</taxon>
        <taxon>Sordariomycetes</taxon>
        <taxon>Hypocreomycetidae</taxon>
        <taxon>Glomerellales</taxon>
        <taxon>Glomerellaceae</taxon>
        <taxon>Colletotrichum</taxon>
        <taxon>Colletotrichum gloeosporioides species complex</taxon>
    </lineage>
</organism>
<gene>
    <name evidence="1" type="ORF">GQ607_000425</name>
</gene>
<evidence type="ECO:0000313" key="2">
    <source>
        <dbReference type="Proteomes" id="UP000434172"/>
    </source>
</evidence>
<protein>
    <submittedName>
        <fullName evidence="1">Uncharacterized protein</fullName>
    </submittedName>
</protein>
<dbReference type="AlphaFoldDB" id="A0A8H3ZTW5"/>